<name>A0A5B8NRW6_9CHRO</name>
<evidence type="ECO:0000313" key="1">
    <source>
        <dbReference type="EMBL" id="QDZ40985.1"/>
    </source>
</evidence>
<dbReference type="OrthoDB" id="5458416at2"/>
<reference evidence="1" key="1">
    <citation type="submission" date="2019-08" db="EMBL/GenBank/DDBJ databases">
        <title>Carotenoids and Carotenoid Binding Proteins in the Halophilic Cyanobacterium Euhalothece sp. ZM00.</title>
        <authorList>
            <person name="Cho S.M."/>
            <person name="Song J.Y."/>
            <person name="Park Y.-I."/>
        </authorList>
    </citation>
    <scope>NUCLEOTIDE SEQUENCE [LARGE SCALE GENOMIC DNA]</scope>
    <source>
        <strain evidence="1">Z-M001</strain>
    </source>
</reference>
<dbReference type="RefSeq" id="WP_146296825.1">
    <property type="nucleotide sequence ID" value="NZ_CP042326.1"/>
</dbReference>
<gene>
    <name evidence="1" type="ORF">FRE64_14175</name>
</gene>
<evidence type="ECO:0000313" key="2">
    <source>
        <dbReference type="Proteomes" id="UP000318453"/>
    </source>
</evidence>
<dbReference type="KEGG" id="enn:FRE64_14175"/>
<proteinExistence type="predicted"/>
<accession>A0A5B8NRW6</accession>
<dbReference type="AlphaFoldDB" id="A0A5B8NRW6"/>
<keyword evidence="2" id="KW-1185">Reference proteome</keyword>
<dbReference type="EMBL" id="CP042326">
    <property type="protein sequence ID" value="QDZ40985.1"/>
    <property type="molecule type" value="Genomic_DNA"/>
</dbReference>
<dbReference type="Proteomes" id="UP000318453">
    <property type="component" value="Chromosome"/>
</dbReference>
<protein>
    <submittedName>
        <fullName evidence="1">Uncharacterized protein</fullName>
    </submittedName>
</protein>
<sequence>MTETNFTQYAVILGEYLLQSPSQTKELIAQNVEASLKYFLNFINKEVLINFATEQLEIAKIPKKTKKDEIINLVIKTADYQSLKEFFSENTDSFALHPTQLEAILACSKTERRRWTEEERLPILYYDEFKYGVYPVYDLVGTVALRDQVSQWRQEYEQKKSQRRKEAAKVAKTSRQQSNKQREEKLLKLELDKKYWGNFAELFELAYWVVVGHQLSELYRDKAKRAKTKGQKYCQTAQELETFKGSAIALLACSNYTTLNFHFSGDYPPDIVWHQQGWTAYFEAETGKNNLKGFYICELKVPTISERALFLIPSHKQEHYGLPFPENLVPKEIDNPQASYTFWREDTPIEDGKFFTPKQVKEAINRCLATQDLAKLEANREQKFAHLAQIAKDNRAEILEEQRYTATLFRKQFQQRLQQRKHYWLTHFPQLSRYFELAELTRWVSRGAKSLQEHNLSESANKFYQLKNRAIAILNTCPLAKLSFYRPQYPDYGYYDHYEDQFIVQVKDYYALFSTEIIVPNSSHADDCFQFHTPYTIGKNIFPPIKNLEQVNHVEKQGRFRFGHPLTNLELLIFNPEEIENQILGLLNQFSAEEIHYRRQEKFSDIAQEK</sequence>
<organism evidence="1 2">
    <name type="scientific">Euhalothece natronophila Z-M001</name>
    <dbReference type="NCBI Taxonomy" id="522448"/>
    <lineage>
        <taxon>Bacteria</taxon>
        <taxon>Bacillati</taxon>
        <taxon>Cyanobacteriota</taxon>
        <taxon>Cyanophyceae</taxon>
        <taxon>Oscillatoriophycideae</taxon>
        <taxon>Chroococcales</taxon>
        <taxon>Halothecacae</taxon>
        <taxon>Halothece cluster</taxon>
        <taxon>Euhalothece</taxon>
    </lineage>
</organism>